<gene>
    <name evidence="1" type="ORF">B2A_08944</name>
</gene>
<dbReference type="GO" id="GO:0016787">
    <property type="term" value="F:hydrolase activity"/>
    <property type="evidence" value="ECO:0007669"/>
    <property type="project" value="UniProtKB-KW"/>
</dbReference>
<dbReference type="AlphaFoldDB" id="T0ZDT0"/>
<protein>
    <submittedName>
        <fullName evidence="1">Glycosyl hydrolase</fullName>
    </submittedName>
</protein>
<name>T0ZDT0_9ZZZZ</name>
<accession>T0ZDT0</accession>
<evidence type="ECO:0000313" key="1">
    <source>
        <dbReference type="EMBL" id="EQD46291.1"/>
    </source>
</evidence>
<sequence>NAIWIDPKNAQHLIVGAAGGGLWQSNNGGSSWTAIAEFPGSLAVGAIAQLPNGTILVGTGDSVGYSQQIGTGILASTDNGQTWTPITGTAPRSDADFWSYVNSIAVSANGIALASTSSGIARSADGGQTWAQVYPVGSATVTSYDVVFDPNSPKMRLPTSTKGP</sequence>
<dbReference type="SUPFAM" id="SSF110296">
    <property type="entry name" value="Oligoxyloglucan reducing end-specific cellobiohydrolase"/>
    <property type="match status" value="1"/>
</dbReference>
<dbReference type="Gene3D" id="2.130.10.10">
    <property type="entry name" value="YVTN repeat-like/Quinoprotein amine dehydrogenase"/>
    <property type="match status" value="2"/>
</dbReference>
<keyword evidence="1" id="KW-0378">Hydrolase</keyword>
<dbReference type="EMBL" id="AUZZ01006454">
    <property type="protein sequence ID" value="EQD46291.1"/>
    <property type="molecule type" value="Genomic_DNA"/>
</dbReference>
<feature type="non-terminal residue" evidence="1">
    <location>
        <position position="164"/>
    </location>
</feature>
<feature type="non-terminal residue" evidence="1">
    <location>
        <position position="1"/>
    </location>
</feature>
<dbReference type="InterPro" id="IPR015943">
    <property type="entry name" value="WD40/YVTN_repeat-like_dom_sf"/>
</dbReference>
<organism evidence="1">
    <name type="scientific">mine drainage metagenome</name>
    <dbReference type="NCBI Taxonomy" id="410659"/>
    <lineage>
        <taxon>unclassified sequences</taxon>
        <taxon>metagenomes</taxon>
        <taxon>ecological metagenomes</taxon>
    </lineage>
</organism>
<comment type="caution">
    <text evidence="1">The sequence shown here is derived from an EMBL/GenBank/DDBJ whole genome shotgun (WGS) entry which is preliminary data.</text>
</comment>
<proteinExistence type="predicted"/>
<reference evidence="1" key="2">
    <citation type="journal article" date="2014" name="ISME J.">
        <title>Microbial stratification in low pH oxic and suboxic macroscopic growths along an acid mine drainage.</title>
        <authorList>
            <person name="Mendez-Garcia C."/>
            <person name="Mesa V."/>
            <person name="Sprenger R.R."/>
            <person name="Richter M."/>
            <person name="Diez M.S."/>
            <person name="Solano J."/>
            <person name="Bargiela R."/>
            <person name="Golyshina O.V."/>
            <person name="Manteca A."/>
            <person name="Ramos J.L."/>
            <person name="Gallego J.R."/>
            <person name="Llorente I."/>
            <person name="Martins Dos Santos V.A."/>
            <person name="Jensen O.N."/>
            <person name="Pelaez A.I."/>
            <person name="Sanchez J."/>
            <person name="Ferrer M."/>
        </authorList>
    </citation>
    <scope>NUCLEOTIDE SEQUENCE</scope>
</reference>
<reference evidence="1" key="1">
    <citation type="submission" date="2013-08" db="EMBL/GenBank/DDBJ databases">
        <authorList>
            <person name="Mendez C."/>
            <person name="Richter M."/>
            <person name="Ferrer M."/>
            <person name="Sanchez J."/>
        </authorList>
    </citation>
    <scope>NUCLEOTIDE SEQUENCE</scope>
</reference>
<dbReference type="CDD" id="cd15482">
    <property type="entry name" value="Sialidase_non-viral"/>
    <property type="match status" value="1"/>
</dbReference>